<accession>A0A5K7XMQ8</accession>
<proteinExistence type="predicted"/>
<sequence length="86" mass="9110">MEAPDTMTAPPAAAASSSPLVAGRDFYFERGRFVLTEAYLLRRGTCCGNGCRHCPYRKASKPPAPPVDVARTELTSTSSTGRAGGF</sequence>
<dbReference type="InterPro" id="IPR040807">
    <property type="entry name" value="DUF5522"/>
</dbReference>
<gene>
    <name evidence="2" type="ORF">PLANPX_5778</name>
</gene>
<evidence type="ECO:0000256" key="1">
    <source>
        <dbReference type="SAM" id="MobiDB-lite"/>
    </source>
</evidence>
<keyword evidence="3" id="KW-1185">Reference proteome</keyword>
<dbReference type="EMBL" id="AP021861">
    <property type="protein sequence ID" value="BBO36166.1"/>
    <property type="molecule type" value="Genomic_DNA"/>
</dbReference>
<evidence type="ECO:0000313" key="3">
    <source>
        <dbReference type="Proteomes" id="UP000326837"/>
    </source>
</evidence>
<reference evidence="3" key="1">
    <citation type="submission" date="2019-10" db="EMBL/GenBank/DDBJ databases">
        <title>Lacipirellula parvula gen. nov., sp. nov., representing a lineage of planctomycetes widespread in freshwater anoxic habitats, and description of the family Lacipirellulaceae.</title>
        <authorList>
            <person name="Dedysh S.N."/>
            <person name="Kulichevskaya I.S."/>
            <person name="Beletsky A.V."/>
            <person name="Rakitin A.L."/>
            <person name="Mardanov A.V."/>
            <person name="Ivanova A.A."/>
            <person name="Saltykova V.X."/>
            <person name="Rijpstra W.I.C."/>
            <person name="Sinninghe Damste J.S."/>
            <person name="Ravin N.V."/>
        </authorList>
    </citation>
    <scope>NUCLEOTIDE SEQUENCE [LARGE SCALE GENOMIC DNA]</scope>
    <source>
        <strain evidence="3">PX69</strain>
    </source>
</reference>
<dbReference type="Pfam" id="PF17653">
    <property type="entry name" value="DUF5522"/>
    <property type="match status" value="1"/>
</dbReference>
<dbReference type="KEGG" id="lpav:PLANPX_5778"/>
<protein>
    <submittedName>
        <fullName evidence="2">Uncharacterized protein</fullName>
    </submittedName>
</protein>
<dbReference type="AlphaFoldDB" id="A0A5K7XMQ8"/>
<name>A0A5K7XMQ8_9BACT</name>
<evidence type="ECO:0000313" key="2">
    <source>
        <dbReference type="EMBL" id="BBO36166.1"/>
    </source>
</evidence>
<feature type="compositionally biased region" description="Polar residues" evidence="1">
    <location>
        <begin position="73"/>
        <end position="86"/>
    </location>
</feature>
<feature type="region of interest" description="Disordered" evidence="1">
    <location>
        <begin position="59"/>
        <end position="86"/>
    </location>
</feature>
<organism evidence="2 3">
    <name type="scientific">Lacipirellula parvula</name>
    <dbReference type="NCBI Taxonomy" id="2650471"/>
    <lineage>
        <taxon>Bacteria</taxon>
        <taxon>Pseudomonadati</taxon>
        <taxon>Planctomycetota</taxon>
        <taxon>Planctomycetia</taxon>
        <taxon>Pirellulales</taxon>
        <taxon>Lacipirellulaceae</taxon>
        <taxon>Lacipirellula</taxon>
    </lineage>
</organism>
<dbReference type="Proteomes" id="UP000326837">
    <property type="component" value="Chromosome"/>
</dbReference>